<feature type="transmembrane region" description="Helical" evidence="2">
    <location>
        <begin position="142"/>
        <end position="164"/>
    </location>
</feature>
<accession>A0A0G0JQB6</accession>
<dbReference type="PATRIC" id="fig|1618638.3.peg.1119"/>
<feature type="transmembrane region" description="Helical" evidence="2">
    <location>
        <begin position="239"/>
        <end position="260"/>
    </location>
</feature>
<dbReference type="Proteomes" id="UP000034022">
    <property type="component" value="Unassembled WGS sequence"/>
</dbReference>
<keyword evidence="2" id="KW-1133">Transmembrane helix</keyword>
<evidence type="ECO:0000313" key="3">
    <source>
        <dbReference type="EMBL" id="KKQ69758.1"/>
    </source>
</evidence>
<feature type="transmembrane region" description="Helical" evidence="2">
    <location>
        <begin position="52"/>
        <end position="79"/>
    </location>
</feature>
<evidence type="ECO:0000256" key="2">
    <source>
        <dbReference type="SAM" id="Phobius"/>
    </source>
</evidence>
<comment type="caution">
    <text evidence="3">The sequence shown here is derived from an EMBL/GenBank/DDBJ whole genome shotgun (WGS) entry which is preliminary data.</text>
</comment>
<feature type="transmembrane region" description="Helical" evidence="2">
    <location>
        <begin position="91"/>
        <end position="121"/>
    </location>
</feature>
<protein>
    <recommendedName>
        <fullName evidence="5">Glycerophosphoryl diester phosphodiesterase membrane domain-containing protein</fullName>
    </recommendedName>
</protein>
<organism evidence="3 4">
    <name type="scientific">Candidatus Falkowbacteria bacterium GW2011_GWE1_38_31</name>
    <dbReference type="NCBI Taxonomy" id="1618638"/>
    <lineage>
        <taxon>Bacteria</taxon>
        <taxon>Candidatus Falkowiibacteriota</taxon>
    </lineage>
</organism>
<reference evidence="3" key="1">
    <citation type="journal article" date="2015" name="Nature">
        <title>rRNA introns, odd ribosomes, and small enigmatic genomes across a large radiation of phyla.</title>
        <authorList>
            <person name="Brown C.T."/>
            <person name="Hug L.A."/>
            <person name="Thomas B.C."/>
            <person name="Sharon I."/>
            <person name="Castelle C.J."/>
            <person name="Singh A."/>
            <person name="Wilkins M.J."/>
            <person name="Williams K.H."/>
            <person name="Banfield J.F."/>
        </authorList>
    </citation>
    <scope>NUCLEOTIDE SEQUENCE [LARGE SCALE GENOMIC DNA]</scope>
</reference>
<feature type="transmembrane region" description="Helical" evidence="2">
    <location>
        <begin position="203"/>
        <end position="227"/>
    </location>
</feature>
<evidence type="ECO:0000256" key="1">
    <source>
        <dbReference type="SAM" id="MobiDB-lite"/>
    </source>
</evidence>
<evidence type="ECO:0000313" key="4">
    <source>
        <dbReference type="Proteomes" id="UP000034022"/>
    </source>
</evidence>
<feature type="region of interest" description="Disordered" evidence="1">
    <location>
        <begin position="1"/>
        <end position="22"/>
    </location>
</feature>
<dbReference type="PANTHER" id="PTHR40076">
    <property type="entry name" value="MEMBRANE PROTEIN-RELATED"/>
    <property type="match status" value="1"/>
</dbReference>
<dbReference type="AlphaFoldDB" id="A0A0G0JQB6"/>
<evidence type="ECO:0008006" key="5">
    <source>
        <dbReference type="Google" id="ProtNLM"/>
    </source>
</evidence>
<dbReference type="EMBL" id="LBUU01000010">
    <property type="protein sequence ID" value="KKQ69758.1"/>
    <property type="molecule type" value="Genomic_DNA"/>
</dbReference>
<dbReference type="PANTHER" id="PTHR40076:SF1">
    <property type="entry name" value="MEMBRANE PROTEIN"/>
    <property type="match status" value="1"/>
</dbReference>
<sequence>MTNEQNVQPEASTLVSPTEQESKPFNSELKISSCQELAKSSWPIYKQNIKKFISLMLIPLFAFFVLGVLTFFSIIPIFLFHPENIAIKYGLIALIVFVLIIAFCLFIYIAISSQAGMFLLIKNYKDNITVKDAFMGGRKIAVKFFVTNLLVAFFVFLWTLLFIIPGIYMTLAYSMAIWVLICEGIAGGAAIKKSKQLVKGYWMALFGRYAVVYIAVYAVIMIPFLIFGEKSGMGIAWTVISQVLSFLVAPFIVIYTYYIYLDLKKIKNI</sequence>
<name>A0A0G0JQB6_9BACT</name>
<feature type="transmembrane region" description="Helical" evidence="2">
    <location>
        <begin position="170"/>
        <end position="191"/>
    </location>
</feature>
<gene>
    <name evidence="3" type="ORF">US91_C0010G0054</name>
</gene>
<proteinExistence type="predicted"/>
<keyword evidence="2" id="KW-0472">Membrane</keyword>
<keyword evidence="2" id="KW-0812">Transmembrane</keyword>
<dbReference type="InterPro" id="IPR010380">
    <property type="entry name" value="DUF975"/>
</dbReference>